<proteinExistence type="predicted"/>
<name>K8WB61_9GAMM</name>
<gene>
    <name evidence="2" type="ORF">OOA_14860</name>
</gene>
<dbReference type="SUPFAM" id="SSF47413">
    <property type="entry name" value="lambda repressor-like DNA-binding domains"/>
    <property type="match status" value="1"/>
</dbReference>
<dbReference type="eggNOG" id="COG1396">
    <property type="taxonomic scope" value="Bacteria"/>
</dbReference>
<reference evidence="2 3" key="1">
    <citation type="journal article" date="2012" name="BMC Genomics">
        <title>Comparative genomics of bacteria in the genus Providencia isolated from wild Drosophila melanogaster.</title>
        <authorList>
            <person name="Galac M.R."/>
            <person name="Lazzaro B.P."/>
        </authorList>
    </citation>
    <scope>NUCLEOTIDE SEQUENCE [LARGE SCALE GENOMIC DNA]</scope>
    <source>
        <strain evidence="2 3">DSM 19968</strain>
    </source>
</reference>
<evidence type="ECO:0000313" key="3">
    <source>
        <dbReference type="Proteomes" id="UP000009336"/>
    </source>
</evidence>
<dbReference type="EMBL" id="AKKL01000040">
    <property type="protein sequence ID" value="EKT57156.1"/>
    <property type="molecule type" value="Genomic_DNA"/>
</dbReference>
<feature type="domain" description="HTH cro/C1-type" evidence="1">
    <location>
        <begin position="13"/>
        <end position="67"/>
    </location>
</feature>
<dbReference type="HOGENOM" id="CLU_066192_40_4_6"/>
<protein>
    <submittedName>
        <fullName evidence="2">Fimbrial operon regulator</fullName>
    </submittedName>
</protein>
<dbReference type="RefSeq" id="WP_008912957.1">
    <property type="nucleotide sequence ID" value="NZ_KB233224.1"/>
</dbReference>
<accession>K8WB61</accession>
<dbReference type="InterPro" id="IPR010982">
    <property type="entry name" value="Lambda_DNA-bd_dom_sf"/>
</dbReference>
<dbReference type="Gene3D" id="1.10.260.40">
    <property type="entry name" value="lambda repressor-like DNA-binding domains"/>
    <property type="match status" value="1"/>
</dbReference>
<dbReference type="PROSITE" id="PS50943">
    <property type="entry name" value="HTH_CROC1"/>
    <property type="match status" value="1"/>
</dbReference>
<dbReference type="GO" id="GO:0003677">
    <property type="term" value="F:DNA binding"/>
    <property type="evidence" value="ECO:0007669"/>
    <property type="project" value="InterPro"/>
</dbReference>
<evidence type="ECO:0000313" key="2">
    <source>
        <dbReference type="EMBL" id="EKT57156.1"/>
    </source>
</evidence>
<dbReference type="Pfam" id="PF01381">
    <property type="entry name" value="HTH_3"/>
    <property type="match status" value="1"/>
</dbReference>
<dbReference type="STRING" id="1141662.OOA_14860"/>
<evidence type="ECO:0000259" key="1">
    <source>
        <dbReference type="PROSITE" id="PS50943"/>
    </source>
</evidence>
<dbReference type="Proteomes" id="UP000009336">
    <property type="component" value="Unassembled WGS sequence"/>
</dbReference>
<dbReference type="SMART" id="SM00530">
    <property type="entry name" value="HTH_XRE"/>
    <property type="match status" value="1"/>
</dbReference>
<keyword evidence="3" id="KW-1185">Reference proteome</keyword>
<dbReference type="InterPro" id="IPR001387">
    <property type="entry name" value="Cro/C1-type_HTH"/>
</dbReference>
<organism evidence="2 3">
    <name type="scientific">Providencia burhodogranariea DSM 19968</name>
    <dbReference type="NCBI Taxonomy" id="1141662"/>
    <lineage>
        <taxon>Bacteria</taxon>
        <taxon>Pseudomonadati</taxon>
        <taxon>Pseudomonadota</taxon>
        <taxon>Gammaproteobacteria</taxon>
        <taxon>Enterobacterales</taxon>
        <taxon>Morganellaceae</taxon>
        <taxon>Providencia</taxon>
    </lineage>
</organism>
<dbReference type="PATRIC" id="fig|1141662.3.peg.3016"/>
<dbReference type="OrthoDB" id="9800901at2"/>
<dbReference type="CDD" id="cd00093">
    <property type="entry name" value="HTH_XRE"/>
    <property type="match status" value="1"/>
</dbReference>
<comment type="caution">
    <text evidence="2">The sequence shown here is derived from an EMBL/GenBank/DDBJ whole genome shotgun (WGS) entry which is preliminary data.</text>
</comment>
<sequence>MHKNISKTVGLKIRILRERHGMTGKELSLLLGISQQHQSRYENGDVNIHVETIYYLTQIFDIKPDYFFSESILTNENNIQINKSKTYYQAETII</sequence>
<dbReference type="AlphaFoldDB" id="K8WB61"/>